<dbReference type="STRING" id="1210086.GCA_001613105_01335"/>
<organism evidence="2 3">
    <name type="scientific">Nocardia pseudobrasiliensis</name>
    <dbReference type="NCBI Taxonomy" id="45979"/>
    <lineage>
        <taxon>Bacteria</taxon>
        <taxon>Bacillati</taxon>
        <taxon>Actinomycetota</taxon>
        <taxon>Actinomycetes</taxon>
        <taxon>Mycobacteriales</taxon>
        <taxon>Nocardiaceae</taxon>
        <taxon>Nocardia</taxon>
    </lineage>
</organism>
<evidence type="ECO:0000313" key="2">
    <source>
        <dbReference type="EMBL" id="RDI68358.1"/>
    </source>
</evidence>
<keyword evidence="3" id="KW-1185">Reference proteome</keyword>
<feature type="signal peptide" evidence="1">
    <location>
        <begin position="1"/>
        <end position="22"/>
    </location>
</feature>
<evidence type="ECO:0008006" key="4">
    <source>
        <dbReference type="Google" id="ProtNLM"/>
    </source>
</evidence>
<keyword evidence="1" id="KW-0732">Signal</keyword>
<reference evidence="2 3" key="1">
    <citation type="submission" date="2018-07" db="EMBL/GenBank/DDBJ databases">
        <title>Genomic Encyclopedia of Type Strains, Phase IV (KMG-IV): sequencing the most valuable type-strain genomes for metagenomic binning, comparative biology and taxonomic classification.</title>
        <authorList>
            <person name="Goeker M."/>
        </authorList>
    </citation>
    <scope>NUCLEOTIDE SEQUENCE [LARGE SCALE GENOMIC DNA]</scope>
    <source>
        <strain evidence="2 3">DSM 44290</strain>
    </source>
</reference>
<proteinExistence type="predicted"/>
<feature type="chain" id="PRO_5039166941" description="Secreted protein" evidence="1">
    <location>
        <begin position="23"/>
        <end position="99"/>
    </location>
</feature>
<dbReference type="EMBL" id="QQBC01000002">
    <property type="protein sequence ID" value="RDI68358.1"/>
    <property type="molecule type" value="Genomic_DNA"/>
</dbReference>
<protein>
    <recommendedName>
        <fullName evidence="4">Secreted protein</fullName>
    </recommendedName>
</protein>
<dbReference type="RefSeq" id="WP_067993338.1">
    <property type="nucleotide sequence ID" value="NZ_QQBC01000002.1"/>
</dbReference>
<comment type="caution">
    <text evidence="2">The sequence shown here is derived from an EMBL/GenBank/DDBJ whole genome shotgun (WGS) entry which is preliminary data.</text>
</comment>
<sequence length="99" mass="9861">MFIDTKFVTICAAFAVAGSAFAMGSASADPVPEGCSIDHSVPNQVALICEPGAGAGQHAFIRCVDNGGLHHTRIGPTLGAEGGVSRAVCAPGESGPVRP</sequence>
<accession>A0A370IC93</accession>
<evidence type="ECO:0000313" key="3">
    <source>
        <dbReference type="Proteomes" id="UP000254869"/>
    </source>
</evidence>
<dbReference type="AlphaFoldDB" id="A0A370IC93"/>
<gene>
    <name evidence="2" type="ORF">DFR76_102759</name>
</gene>
<dbReference type="Proteomes" id="UP000254869">
    <property type="component" value="Unassembled WGS sequence"/>
</dbReference>
<name>A0A370IC93_9NOCA</name>
<evidence type="ECO:0000256" key="1">
    <source>
        <dbReference type="SAM" id="SignalP"/>
    </source>
</evidence>